<keyword evidence="2" id="KW-1185">Reference proteome</keyword>
<comment type="caution">
    <text evidence="1">The sequence shown here is derived from an EMBL/GenBank/DDBJ whole genome shotgun (WGS) entry which is preliminary data.</text>
</comment>
<dbReference type="EMBL" id="JABEZY010000008">
    <property type="protein sequence ID" value="MBA0743684.1"/>
    <property type="molecule type" value="Genomic_DNA"/>
</dbReference>
<feature type="non-terminal residue" evidence="1">
    <location>
        <position position="52"/>
    </location>
</feature>
<gene>
    <name evidence="1" type="ORF">Gogos_006345</name>
</gene>
<organism evidence="1 2">
    <name type="scientific">Gossypium gossypioides</name>
    <name type="common">Mexican cotton</name>
    <name type="synonym">Selera gossypioides</name>
    <dbReference type="NCBI Taxonomy" id="34282"/>
    <lineage>
        <taxon>Eukaryota</taxon>
        <taxon>Viridiplantae</taxon>
        <taxon>Streptophyta</taxon>
        <taxon>Embryophyta</taxon>
        <taxon>Tracheophyta</taxon>
        <taxon>Spermatophyta</taxon>
        <taxon>Magnoliopsida</taxon>
        <taxon>eudicotyledons</taxon>
        <taxon>Gunneridae</taxon>
        <taxon>Pentapetalae</taxon>
        <taxon>rosids</taxon>
        <taxon>malvids</taxon>
        <taxon>Malvales</taxon>
        <taxon>Malvaceae</taxon>
        <taxon>Malvoideae</taxon>
        <taxon>Gossypium</taxon>
    </lineage>
</organism>
<protein>
    <submittedName>
        <fullName evidence="1">Uncharacterized protein</fullName>
    </submittedName>
</protein>
<accession>A0A7J9C5P7</accession>
<reference evidence="1 2" key="1">
    <citation type="journal article" date="2019" name="Genome Biol. Evol.">
        <title>Insights into the evolution of the New World diploid cottons (Gossypium, subgenus Houzingenia) based on genome sequencing.</title>
        <authorList>
            <person name="Grover C.E."/>
            <person name="Arick M.A. 2nd"/>
            <person name="Thrash A."/>
            <person name="Conover J.L."/>
            <person name="Sanders W.S."/>
            <person name="Peterson D.G."/>
            <person name="Frelichowski J.E."/>
            <person name="Scheffler J.A."/>
            <person name="Scheffler B.E."/>
            <person name="Wendel J.F."/>
        </authorList>
    </citation>
    <scope>NUCLEOTIDE SEQUENCE [LARGE SCALE GENOMIC DNA]</scope>
    <source>
        <strain evidence="1">5</strain>
        <tissue evidence="1">Leaf</tissue>
    </source>
</reference>
<evidence type="ECO:0000313" key="1">
    <source>
        <dbReference type="EMBL" id="MBA0743684.1"/>
    </source>
</evidence>
<proteinExistence type="predicted"/>
<evidence type="ECO:0000313" key="2">
    <source>
        <dbReference type="Proteomes" id="UP000593579"/>
    </source>
</evidence>
<sequence length="52" mass="5822">PSLKQNPSPSLNAYPVRRSVYALFAAAHCLSRWWKAPPPQEKAADTPLRTTM</sequence>
<dbReference type="AlphaFoldDB" id="A0A7J9C5P7"/>
<name>A0A7J9C5P7_GOSGO</name>
<dbReference type="Proteomes" id="UP000593579">
    <property type="component" value="Unassembled WGS sequence"/>
</dbReference>